<dbReference type="InterPro" id="IPR006501">
    <property type="entry name" value="Pectinesterase_inhib_dom"/>
</dbReference>
<dbReference type="EC" id="3.1.1.11" evidence="4 10"/>
<dbReference type="CDD" id="cd15798">
    <property type="entry name" value="PMEI-like_3"/>
    <property type="match status" value="1"/>
</dbReference>
<dbReference type="Gene3D" id="2.160.20.10">
    <property type="entry name" value="Single-stranded right-handed beta-helix, Pectin lyase-like"/>
    <property type="match status" value="1"/>
</dbReference>
<dbReference type="Proteomes" id="UP000245207">
    <property type="component" value="Unassembled WGS sequence"/>
</dbReference>
<keyword evidence="13" id="KW-1185">Reference proteome</keyword>
<dbReference type="InterPro" id="IPR000070">
    <property type="entry name" value="Pectinesterase_cat"/>
</dbReference>
<evidence type="ECO:0000313" key="13">
    <source>
        <dbReference type="Proteomes" id="UP000245207"/>
    </source>
</evidence>
<dbReference type="PANTHER" id="PTHR31707">
    <property type="entry name" value="PECTINESTERASE"/>
    <property type="match status" value="1"/>
</dbReference>
<evidence type="ECO:0000256" key="3">
    <source>
        <dbReference type="ARBA" id="ARBA00007786"/>
    </source>
</evidence>
<dbReference type="OrthoDB" id="2019149at2759"/>
<evidence type="ECO:0000256" key="10">
    <source>
        <dbReference type="RuleBase" id="RU000589"/>
    </source>
</evidence>
<evidence type="ECO:0000256" key="4">
    <source>
        <dbReference type="ARBA" id="ARBA00013229"/>
    </source>
</evidence>
<dbReference type="GO" id="GO:0042545">
    <property type="term" value="P:cell wall modification"/>
    <property type="evidence" value="ECO:0007669"/>
    <property type="project" value="UniProtKB-UniRule"/>
</dbReference>
<dbReference type="Gene3D" id="1.20.140.40">
    <property type="entry name" value="Invertase/pectin methylesterase inhibitor family protein"/>
    <property type="match status" value="1"/>
</dbReference>
<dbReference type="PROSITE" id="PS00503">
    <property type="entry name" value="PECTINESTERASE_2"/>
    <property type="match status" value="1"/>
</dbReference>
<comment type="similarity">
    <text evidence="2">In the N-terminal section; belongs to the PMEI family.</text>
</comment>
<dbReference type="FunFam" id="2.160.20.10:FF:000001">
    <property type="entry name" value="Pectinesterase"/>
    <property type="match status" value="1"/>
</dbReference>
<dbReference type="GO" id="GO:0030599">
    <property type="term" value="F:pectinesterase activity"/>
    <property type="evidence" value="ECO:0007669"/>
    <property type="project" value="UniProtKB-UniRule"/>
</dbReference>
<dbReference type="SMART" id="SM00856">
    <property type="entry name" value="PMEI"/>
    <property type="match status" value="1"/>
</dbReference>
<dbReference type="SUPFAM" id="SSF51126">
    <property type="entry name" value="Pectin lyase-like"/>
    <property type="match status" value="1"/>
</dbReference>
<dbReference type="Pfam" id="PF04043">
    <property type="entry name" value="PMEI"/>
    <property type="match status" value="1"/>
</dbReference>
<dbReference type="AlphaFoldDB" id="A0A2U1KMW6"/>
<sequence length="530" mass="59555">MVMSKSKEIISFQSLLLIVVLFTKSYQALSSHDNSASSFKSLCESTPYPDVCFSNSPKPSGPSSSKMFNNVKILIQSLKVAISEANKVFNLLSNITNDNFQEGQMGTIQDCNELYEITISSLNDSLIQLTSTSSLNELTDVSTFLAAAATNTDTCLEELESASGPLKPFLVDAINNAYKPLINSLSLFAKENVYTTKSTKGINWLSKRKYRKHDNNINSITVAKDGSGNFTTIMDAINFAPNRSVDKIIINIKRGVYEEYIAIRKNKHNIILRGEGKYSTIISGSRNRIDGWHTYRSATVGVSGRGFMARDIGFRNVAGPGKEQAVALRINAEFAALYRCSIRGYQDSLYVHSFTQFYRECDIYGTIDYIFGDATVVFQKCNIVTITPLPEQTTTVITAQSRTYPFEKTGMSFINCNIWATKNFRHSAATHLIKSYLGRPWRAYARVVFILSYIDDFIDPEGWLPWGEKNYSDTVYYGEYGNTGRGSDKHGRVKWLGHHIMNENEASNFLVSEFIMGQKWLDSTSFPYHD</sequence>
<keyword evidence="6 10" id="KW-0063">Aspartyl esterase</keyword>
<dbReference type="Pfam" id="PF01095">
    <property type="entry name" value="Pectinesterase"/>
    <property type="match status" value="1"/>
</dbReference>
<evidence type="ECO:0000256" key="8">
    <source>
        <dbReference type="ARBA" id="ARBA00047928"/>
    </source>
</evidence>
<comment type="catalytic activity">
    <reaction evidence="8 10">
        <text>[(1-&gt;4)-alpha-D-galacturonosyl methyl ester](n) + n H2O = [(1-&gt;4)-alpha-D-galacturonosyl](n) + n methanol + n H(+)</text>
        <dbReference type="Rhea" id="RHEA:22380"/>
        <dbReference type="Rhea" id="RHEA-COMP:14570"/>
        <dbReference type="Rhea" id="RHEA-COMP:14573"/>
        <dbReference type="ChEBI" id="CHEBI:15377"/>
        <dbReference type="ChEBI" id="CHEBI:15378"/>
        <dbReference type="ChEBI" id="CHEBI:17790"/>
        <dbReference type="ChEBI" id="CHEBI:140522"/>
        <dbReference type="ChEBI" id="CHEBI:140523"/>
        <dbReference type="EC" id="3.1.1.11"/>
    </reaction>
</comment>
<reference evidence="12 13" key="1">
    <citation type="journal article" date="2018" name="Mol. Plant">
        <title>The genome of Artemisia annua provides insight into the evolution of Asteraceae family and artemisinin biosynthesis.</title>
        <authorList>
            <person name="Shen Q."/>
            <person name="Zhang L."/>
            <person name="Liao Z."/>
            <person name="Wang S."/>
            <person name="Yan T."/>
            <person name="Shi P."/>
            <person name="Liu M."/>
            <person name="Fu X."/>
            <person name="Pan Q."/>
            <person name="Wang Y."/>
            <person name="Lv Z."/>
            <person name="Lu X."/>
            <person name="Zhang F."/>
            <person name="Jiang W."/>
            <person name="Ma Y."/>
            <person name="Chen M."/>
            <person name="Hao X."/>
            <person name="Li L."/>
            <person name="Tang Y."/>
            <person name="Lv G."/>
            <person name="Zhou Y."/>
            <person name="Sun X."/>
            <person name="Brodelius P.E."/>
            <person name="Rose J.K.C."/>
            <person name="Tang K."/>
        </authorList>
    </citation>
    <scope>NUCLEOTIDE SEQUENCE [LARGE SCALE GENOMIC DNA]</scope>
    <source>
        <strain evidence="13">cv. Huhao1</strain>
        <tissue evidence="12">Leaf</tissue>
    </source>
</reference>
<dbReference type="GO" id="GO:0004857">
    <property type="term" value="F:enzyme inhibitor activity"/>
    <property type="evidence" value="ECO:0007669"/>
    <property type="project" value="InterPro"/>
</dbReference>
<dbReference type="UniPathway" id="UPA00545">
    <property type="reaction ID" value="UER00823"/>
</dbReference>
<evidence type="ECO:0000259" key="11">
    <source>
        <dbReference type="SMART" id="SM00856"/>
    </source>
</evidence>
<comment type="similarity">
    <text evidence="3">In the C-terminal section; belongs to the pectinesterase family.</text>
</comment>
<feature type="domain" description="Pectinesterase inhibitor" evidence="11">
    <location>
        <begin position="34"/>
        <end position="187"/>
    </location>
</feature>
<evidence type="ECO:0000256" key="1">
    <source>
        <dbReference type="ARBA" id="ARBA00005184"/>
    </source>
</evidence>
<evidence type="ECO:0000313" key="12">
    <source>
        <dbReference type="EMBL" id="PWA37993.1"/>
    </source>
</evidence>
<dbReference type="InterPro" id="IPR011050">
    <property type="entry name" value="Pectin_lyase_fold/virulence"/>
</dbReference>
<keyword evidence="7" id="KW-0961">Cell wall biogenesis/degradation</keyword>
<dbReference type="InterPro" id="IPR033131">
    <property type="entry name" value="Pectinesterase_Asp_AS"/>
</dbReference>
<evidence type="ECO:0000256" key="2">
    <source>
        <dbReference type="ARBA" id="ARBA00006027"/>
    </source>
</evidence>
<proteinExistence type="inferred from homology"/>
<dbReference type="SUPFAM" id="SSF101148">
    <property type="entry name" value="Plant invertase/pectin methylesterase inhibitor"/>
    <property type="match status" value="1"/>
</dbReference>
<dbReference type="InterPro" id="IPR035513">
    <property type="entry name" value="Invertase/methylesterase_inhib"/>
</dbReference>
<organism evidence="12 13">
    <name type="scientific">Artemisia annua</name>
    <name type="common">Sweet wormwood</name>
    <dbReference type="NCBI Taxonomy" id="35608"/>
    <lineage>
        <taxon>Eukaryota</taxon>
        <taxon>Viridiplantae</taxon>
        <taxon>Streptophyta</taxon>
        <taxon>Embryophyta</taxon>
        <taxon>Tracheophyta</taxon>
        <taxon>Spermatophyta</taxon>
        <taxon>Magnoliopsida</taxon>
        <taxon>eudicotyledons</taxon>
        <taxon>Gunneridae</taxon>
        <taxon>Pentapetalae</taxon>
        <taxon>asterids</taxon>
        <taxon>campanulids</taxon>
        <taxon>Asterales</taxon>
        <taxon>Asteraceae</taxon>
        <taxon>Asteroideae</taxon>
        <taxon>Anthemideae</taxon>
        <taxon>Artemisiinae</taxon>
        <taxon>Artemisia</taxon>
    </lineage>
</organism>
<keyword evidence="10" id="KW-0732">Signal</keyword>
<evidence type="ECO:0000256" key="7">
    <source>
        <dbReference type="ARBA" id="ARBA00023316"/>
    </source>
</evidence>
<evidence type="ECO:0000256" key="6">
    <source>
        <dbReference type="ARBA" id="ARBA00023085"/>
    </source>
</evidence>
<feature type="active site" evidence="9">
    <location>
        <position position="368"/>
    </location>
</feature>
<dbReference type="NCBIfam" id="TIGR01614">
    <property type="entry name" value="PME_inhib"/>
    <property type="match status" value="1"/>
</dbReference>
<dbReference type="STRING" id="35608.A0A2U1KMW6"/>
<feature type="chain" id="PRO_5015372511" description="Pectinesterase" evidence="10">
    <location>
        <begin position="31"/>
        <end position="530"/>
    </location>
</feature>
<evidence type="ECO:0000256" key="5">
    <source>
        <dbReference type="ARBA" id="ARBA00022801"/>
    </source>
</evidence>
<keyword evidence="5 10" id="KW-0378">Hydrolase</keyword>
<comment type="pathway">
    <text evidence="1 10">Glycan metabolism; pectin degradation; 2-dehydro-3-deoxy-D-gluconate from pectin: step 1/5.</text>
</comment>
<accession>A0A2U1KMW6</accession>
<feature type="signal peptide" evidence="10">
    <location>
        <begin position="1"/>
        <end position="30"/>
    </location>
</feature>
<dbReference type="GO" id="GO:0045490">
    <property type="term" value="P:pectin catabolic process"/>
    <property type="evidence" value="ECO:0007669"/>
    <property type="project" value="UniProtKB-UniRule"/>
</dbReference>
<name>A0A2U1KMW6_ARTAN</name>
<dbReference type="InterPro" id="IPR012334">
    <property type="entry name" value="Pectin_lyas_fold"/>
</dbReference>
<comment type="caution">
    <text evidence="12">The sequence shown here is derived from an EMBL/GenBank/DDBJ whole genome shotgun (WGS) entry which is preliminary data.</text>
</comment>
<gene>
    <name evidence="12" type="ORF">CTI12_AA583420</name>
</gene>
<protein>
    <recommendedName>
        <fullName evidence="4 10">Pectinesterase</fullName>
        <ecNumber evidence="4 10">3.1.1.11</ecNumber>
    </recommendedName>
</protein>
<evidence type="ECO:0000256" key="9">
    <source>
        <dbReference type="PROSITE-ProRule" id="PRU10040"/>
    </source>
</evidence>
<dbReference type="EMBL" id="PKPP01016127">
    <property type="protein sequence ID" value="PWA37993.1"/>
    <property type="molecule type" value="Genomic_DNA"/>
</dbReference>